<reference evidence="2 3" key="1">
    <citation type="submission" date="2020-10" db="EMBL/GenBank/DDBJ databases">
        <title>Connecting structure to function with the recovery of over 1000 high-quality activated sludge metagenome-assembled genomes encoding full-length rRNA genes using long-read sequencing.</title>
        <authorList>
            <person name="Singleton C.M."/>
            <person name="Petriglieri F."/>
            <person name="Kristensen J.M."/>
            <person name="Kirkegaard R.H."/>
            <person name="Michaelsen T.Y."/>
            <person name="Andersen M.H."/>
            <person name="Karst S.M."/>
            <person name="Dueholm M.S."/>
            <person name="Nielsen P.H."/>
            <person name="Albertsen M."/>
        </authorList>
    </citation>
    <scope>NUCLEOTIDE SEQUENCE [LARGE SCALE GENOMIC DNA]</scope>
    <source>
        <strain evidence="2">Ribe_18-Q3-R11-54_MAXAC.273</strain>
    </source>
</reference>
<organism evidence="2 3">
    <name type="scientific">Candidatus Opimibacter skivensis</name>
    <dbReference type="NCBI Taxonomy" id="2982028"/>
    <lineage>
        <taxon>Bacteria</taxon>
        <taxon>Pseudomonadati</taxon>
        <taxon>Bacteroidota</taxon>
        <taxon>Saprospiria</taxon>
        <taxon>Saprospirales</taxon>
        <taxon>Saprospiraceae</taxon>
        <taxon>Candidatus Opimibacter</taxon>
    </lineage>
</organism>
<comment type="caution">
    <text evidence="2">The sequence shown here is derived from an EMBL/GenBank/DDBJ whole genome shotgun (WGS) entry which is preliminary data.</text>
</comment>
<dbReference type="Proteomes" id="UP000808337">
    <property type="component" value="Unassembled WGS sequence"/>
</dbReference>
<keyword evidence="1" id="KW-1133">Transmembrane helix</keyword>
<dbReference type="EMBL" id="JADKGY010000020">
    <property type="protein sequence ID" value="MBK9983407.1"/>
    <property type="molecule type" value="Genomic_DNA"/>
</dbReference>
<name>A0A9D7SWV7_9BACT</name>
<keyword evidence="1" id="KW-0472">Membrane</keyword>
<evidence type="ECO:0000313" key="2">
    <source>
        <dbReference type="EMBL" id="MBK9983407.1"/>
    </source>
</evidence>
<feature type="transmembrane region" description="Helical" evidence="1">
    <location>
        <begin position="6"/>
        <end position="26"/>
    </location>
</feature>
<feature type="transmembrane region" description="Helical" evidence="1">
    <location>
        <begin position="38"/>
        <end position="58"/>
    </location>
</feature>
<accession>A0A9D7SWV7</accession>
<sequence>MFKYGYYILGIIYTLFLLYSLFTYITKPTPTGDATVDWARGIFFSAGLLVILIIGLLFWKRPTIGFIIFCIPLIYMTIPFIRQKMTDIYAAAPPLKSVPPLTLTIKNMTKAKVHVQLSCWFKTSQEGTVSLYKTMDYTSEPLASNDYTFTNYETNLLATKSSYVSVMMYEHIMETTNEVSYEKEIQPCMYFYDEQIEAFGKGQYIIVIDSTKNTKTFKETVEQLKGQGMYDKGVF</sequence>
<dbReference type="AlphaFoldDB" id="A0A9D7SWV7"/>
<gene>
    <name evidence="2" type="ORF">IPP15_13650</name>
</gene>
<protein>
    <submittedName>
        <fullName evidence="2">Uncharacterized protein</fullName>
    </submittedName>
</protein>
<evidence type="ECO:0000313" key="3">
    <source>
        <dbReference type="Proteomes" id="UP000808337"/>
    </source>
</evidence>
<proteinExistence type="predicted"/>
<feature type="transmembrane region" description="Helical" evidence="1">
    <location>
        <begin position="64"/>
        <end position="81"/>
    </location>
</feature>
<evidence type="ECO:0000256" key="1">
    <source>
        <dbReference type="SAM" id="Phobius"/>
    </source>
</evidence>
<keyword evidence="1" id="KW-0812">Transmembrane</keyword>